<feature type="non-terminal residue" evidence="2">
    <location>
        <position position="75"/>
    </location>
</feature>
<organism evidence="2 3">
    <name type="scientific">Cirrhinus mrigala</name>
    <name type="common">Mrigala</name>
    <dbReference type="NCBI Taxonomy" id="683832"/>
    <lineage>
        <taxon>Eukaryota</taxon>
        <taxon>Metazoa</taxon>
        <taxon>Chordata</taxon>
        <taxon>Craniata</taxon>
        <taxon>Vertebrata</taxon>
        <taxon>Euteleostomi</taxon>
        <taxon>Actinopterygii</taxon>
        <taxon>Neopterygii</taxon>
        <taxon>Teleostei</taxon>
        <taxon>Ostariophysi</taxon>
        <taxon>Cypriniformes</taxon>
        <taxon>Cyprinidae</taxon>
        <taxon>Labeoninae</taxon>
        <taxon>Labeonini</taxon>
        <taxon>Cirrhinus</taxon>
    </lineage>
</organism>
<gene>
    <name evidence="2" type="ORF">M9458_024607</name>
</gene>
<accession>A0ABD0PZB9</accession>
<keyword evidence="3" id="KW-1185">Reference proteome</keyword>
<feature type="compositionally biased region" description="Basic and acidic residues" evidence="1">
    <location>
        <begin position="63"/>
        <end position="75"/>
    </location>
</feature>
<dbReference type="AlphaFoldDB" id="A0ABD0PZB9"/>
<reference evidence="2 3" key="1">
    <citation type="submission" date="2024-05" db="EMBL/GenBank/DDBJ databases">
        <title>Genome sequencing and assembly of Indian major carp, Cirrhinus mrigala (Hamilton, 1822).</title>
        <authorList>
            <person name="Mohindra V."/>
            <person name="Chowdhury L.M."/>
            <person name="Lal K."/>
            <person name="Jena J.K."/>
        </authorList>
    </citation>
    <scope>NUCLEOTIDE SEQUENCE [LARGE SCALE GENOMIC DNA]</scope>
    <source>
        <strain evidence="2">CM1030</strain>
        <tissue evidence="2">Blood</tissue>
    </source>
</reference>
<feature type="region of interest" description="Disordered" evidence="1">
    <location>
        <begin position="45"/>
        <end position="75"/>
    </location>
</feature>
<evidence type="ECO:0000256" key="1">
    <source>
        <dbReference type="SAM" id="MobiDB-lite"/>
    </source>
</evidence>
<proteinExistence type="predicted"/>
<feature type="non-terminal residue" evidence="2">
    <location>
        <position position="1"/>
    </location>
</feature>
<feature type="compositionally biased region" description="Basic residues" evidence="1">
    <location>
        <begin position="45"/>
        <end position="56"/>
    </location>
</feature>
<dbReference type="Proteomes" id="UP001529510">
    <property type="component" value="Unassembled WGS sequence"/>
</dbReference>
<evidence type="ECO:0000313" key="3">
    <source>
        <dbReference type="Proteomes" id="UP001529510"/>
    </source>
</evidence>
<dbReference type="EMBL" id="JAMKFB020000012">
    <property type="protein sequence ID" value="KAL0179165.1"/>
    <property type="molecule type" value="Genomic_DNA"/>
</dbReference>
<protein>
    <submittedName>
        <fullName evidence="2">Uncharacterized protein</fullName>
    </submittedName>
</protein>
<evidence type="ECO:0000313" key="2">
    <source>
        <dbReference type="EMBL" id="KAL0179165.1"/>
    </source>
</evidence>
<name>A0ABD0PZB9_CIRMR</name>
<sequence length="75" mass="8758">MATCSFFSHPRLDPPARTWTQLSLTLLLPTPPSLHLLHHHLPYPVHTQHHRSRRMRSTSICPNRRERSTETETPS</sequence>
<comment type="caution">
    <text evidence="2">The sequence shown here is derived from an EMBL/GenBank/DDBJ whole genome shotgun (WGS) entry which is preliminary data.</text>
</comment>